<dbReference type="PANTHER" id="PTHR24359:SF1">
    <property type="entry name" value="INHIBITOR OF NUCLEAR FACTOR KAPPA-B KINASE EPSILON SUBUNIT HOMOLOG 1-RELATED"/>
    <property type="match status" value="1"/>
</dbReference>
<accession>A0AAI9UCQ7</accession>
<dbReference type="PANTHER" id="PTHR24359">
    <property type="entry name" value="SERINE/THREONINE-PROTEIN KINASE SBK1"/>
    <property type="match status" value="1"/>
</dbReference>
<keyword evidence="2" id="KW-0808">Transferase</keyword>
<dbReference type="PROSITE" id="PS50011">
    <property type="entry name" value="PROTEIN_KINASE_DOM"/>
    <property type="match status" value="1"/>
</dbReference>
<reference evidence="2 3" key="1">
    <citation type="submission" date="2016-10" db="EMBL/GenBank/DDBJ databases">
        <title>The genome sequence of Colletotrichum fioriniae PJ7.</title>
        <authorList>
            <person name="Baroncelli R."/>
        </authorList>
    </citation>
    <scope>NUCLEOTIDE SEQUENCE [LARGE SCALE GENOMIC DNA]</scope>
    <source>
        <strain evidence="2">Col 31</strain>
    </source>
</reference>
<dbReference type="InterPro" id="IPR000719">
    <property type="entry name" value="Prot_kinase_dom"/>
</dbReference>
<proteinExistence type="predicted"/>
<organism evidence="2 3">
    <name type="scientific">Colletotrichum melonis</name>
    <dbReference type="NCBI Taxonomy" id="1209925"/>
    <lineage>
        <taxon>Eukaryota</taxon>
        <taxon>Fungi</taxon>
        <taxon>Dikarya</taxon>
        <taxon>Ascomycota</taxon>
        <taxon>Pezizomycotina</taxon>
        <taxon>Sordariomycetes</taxon>
        <taxon>Hypocreomycetidae</taxon>
        <taxon>Glomerellales</taxon>
        <taxon>Glomerellaceae</taxon>
        <taxon>Colletotrichum</taxon>
        <taxon>Colletotrichum acutatum species complex</taxon>
    </lineage>
</organism>
<dbReference type="Proteomes" id="UP001239795">
    <property type="component" value="Unassembled WGS sequence"/>
</dbReference>
<dbReference type="GO" id="GO:0004674">
    <property type="term" value="F:protein serine/threonine kinase activity"/>
    <property type="evidence" value="ECO:0007669"/>
    <property type="project" value="TreeGrafter"/>
</dbReference>
<comment type="caution">
    <text evidence="2">The sequence shown here is derived from an EMBL/GenBank/DDBJ whole genome shotgun (WGS) entry which is preliminary data.</text>
</comment>
<dbReference type="AlphaFoldDB" id="A0AAI9UCQ7"/>
<dbReference type="Gene3D" id="1.10.510.10">
    <property type="entry name" value="Transferase(Phosphotransferase) domain 1"/>
    <property type="match status" value="1"/>
</dbReference>
<name>A0AAI9UCQ7_9PEZI</name>
<evidence type="ECO:0000313" key="3">
    <source>
        <dbReference type="Proteomes" id="UP001239795"/>
    </source>
</evidence>
<dbReference type="InterPro" id="IPR011009">
    <property type="entry name" value="Kinase-like_dom_sf"/>
</dbReference>
<evidence type="ECO:0000313" key="2">
    <source>
        <dbReference type="EMBL" id="KAK1454862.1"/>
    </source>
</evidence>
<dbReference type="SMART" id="SM00220">
    <property type="entry name" value="S_TKc"/>
    <property type="match status" value="1"/>
</dbReference>
<dbReference type="EMBL" id="MLGG01000024">
    <property type="protein sequence ID" value="KAK1454862.1"/>
    <property type="molecule type" value="Genomic_DNA"/>
</dbReference>
<feature type="domain" description="Protein kinase" evidence="1">
    <location>
        <begin position="167"/>
        <end position="497"/>
    </location>
</feature>
<keyword evidence="2" id="KW-0418">Kinase</keyword>
<gene>
    <name evidence="2" type="ORF">CMEL01_03622</name>
</gene>
<dbReference type="Pfam" id="PF00069">
    <property type="entry name" value="Pkinase"/>
    <property type="match status" value="1"/>
</dbReference>
<protein>
    <submittedName>
        <fullName evidence="2">Protein kinase domain-containing protein</fullName>
    </submittedName>
</protein>
<keyword evidence="3" id="KW-1185">Reference proteome</keyword>
<evidence type="ECO:0000259" key="1">
    <source>
        <dbReference type="PROSITE" id="PS50011"/>
    </source>
</evidence>
<dbReference type="CDD" id="cd00180">
    <property type="entry name" value="PKc"/>
    <property type="match status" value="1"/>
</dbReference>
<dbReference type="GO" id="GO:0005524">
    <property type="term" value="F:ATP binding"/>
    <property type="evidence" value="ECO:0007669"/>
    <property type="project" value="InterPro"/>
</dbReference>
<dbReference type="SUPFAM" id="SSF56112">
    <property type="entry name" value="Protein kinase-like (PK-like)"/>
    <property type="match status" value="1"/>
</dbReference>
<sequence length="503" mass="56575">MAFKSLQQALANSPEADPMNSARKYLPQDVLDSIITRESVKAALKSYPVGRKFWKPSSKSVTDVVFSRNLKKLFVILLYLDIPWDVQRIYDAGFTDDDLPLKWKKPGEKDGECLQSSINPNKLFHPPKQWGFHLAENLAVKQWIVLAPFFGTTGEHQKLHSLCPLPLIGAEEVIHSARNVVFEAKIRSSHVVGFKDIENSSSLHVALKEFRHESDFDQERTNLNALRKLPNTKHIAQSLATFAQGDKSYILSLWAKGGDLDSFWQTHKGEPRTSKLALWSLDQMLGLAKALYALHAELGDAVNCRHGDLKPGNILHFTIAKEQGDLGILKITDFGISRIHQEATFDRLNKPTITGATSPSYEAPETVTSQNARSRKYDIWSIGCIFLEFVIWLVQDWDAVQSFWNARKSTSANAGGATPSHFYKIDNDYAVVHPEVFKIIENLGRIPQSAPNTALGKLLRIIKQDLIKVNPADRIDAMGLCNQLEVVVSKAKSDPMYLWDSRY</sequence>